<gene>
    <name evidence="5 6 7" type="primary">LOC118420767</name>
</gene>
<reference evidence="5 6" key="2">
    <citation type="submission" date="2025-04" db="UniProtKB">
        <authorList>
            <consortium name="RefSeq"/>
        </authorList>
    </citation>
    <scope>IDENTIFICATION</scope>
    <source>
        <strain evidence="5 6">S238N-H82</strain>
        <tissue evidence="5 6">Testes</tissue>
    </source>
</reference>
<dbReference type="Gene3D" id="1.20.190.20">
    <property type="entry name" value="14-3-3 domain"/>
    <property type="match status" value="1"/>
</dbReference>
<dbReference type="GO" id="GO:0008104">
    <property type="term" value="P:intracellular protein localization"/>
    <property type="evidence" value="ECO:0000318"/>
    <property type="project" value="GO_Central"/>
</dbReference>
<dbReference type="RefSeq" id="XP_035683638.1">
    <property type="nucleotide sequence ID" value="XM_035827745.1"/>
</dbReference>
<evidence type="ECO:0000313" key="6">
    <source>
        <dbReference type="RefSeq" id="XP_035683639.1"/>
    </source>
</evidence>
<dbReference type="Pfam" id="PF00244">
    <property type="entry name" value="14-3-3"/>
    <property type="match status" value="1"/>
</dbReference>
<dbReference type="CDD" id="cd08774">
    <property type="entry name" value="14-3-3"/>
    <property type="match status" value="1"/>
</dbReference>
<dbReference type="GeneID" id="118420767"/>
<dbReference type="KEGG" id="bfo:118420767"/>
<dbReference type="InterPro" id="IPR000308">
    <property type="entry name" value="14-3-3"/>
</dbReference>
<evidence type="ECO:0000313" key="4">
    <source>
        <dbReference type="Proteomes" id="UP000001554"/>
    </source>
</evidence>
<dbReference type="PIRSF" id="PIRSF000868">
    <property type="entry name" value="14-3-3"/>
    <property type="match status" value="1"/>
</dbReference>
<dbReference type="OMA" id="ERACHMA"/>
<dbReference type="PRINTS" id="PR00305">
    <property type="entry name" value="1433ZETA"/>
</dbReference>
<protein>
    <submittedName>
        <fullName evidence="5 6">14-3-3 protein homolog 2-like</fullName>
    </submittedName>
</protein>
<name>A0A9J7MYS8_BRAFL</name>
<dbReference type="RefSeq" id="XP_035683639.1">
    <property type="nucleotide sequence ID" value="XM_035827746.1"/>
</dbReference>
<dbReference type="SUPFAM" id="SSF48445">
    <property type="entry name" value="14-3-3 protein"/>
    <property type="match status" value="1"/>
</dbReference>
<organism evidence="4 7">
    <name type="scientific">Branchiostoma floridae</name>
    <name type="common">Florida lancelet</name>
    <name type="synonym">Amphioxus</name>
    <dbReference type="NCBI Taxonomy" id="7739"/>
    <lineage>
        <taxon>Eukaryota</taxon>
        <taxon>Metazoa</taxon>
        <taxon>Chordata</taxon>
        <taxon>Cephalochordata</taxon>
        <taxon>Leptocardii</taxon>
        <taxon>Amphioxiformes</taxon>
        <taxon>Branchiostomatidae</taxon>
        <taxon>Branchiostoma</taxon>
    </lineage>
</organism>
<sequence length="250" mass="28957">MAESASEQRQSMVERAKLAEHAEQYEDMAKCMKELVELDVVLTEEERNLLSVAYKNMLGARRAAWRVIASADQKQVEQELDESDSKRKAVKWLREKVETEMKEMCGEVLALLDKFLIPRVETAESEVFYQKMKGDYFRYLTEISEGDERDDMATKAKESYEKAHEKAAQLPNTNPVRLGLALNFSVFHYEIRNNPDEACRLAKEAFDDACKDLDQLQEDSYKDCTLIMQLLRDNLTLWTSENEDTGDQED</sequence>
<evidence type="ECO:0000313" key="5">
    <source>
        <dbReference type="RefSeq" id="XP_035683638.1"/>
    </source>
</evidence>
<feature type="domain" description="14-3-3" evidence="3">
    <location>
        <begin position="9"/>
        <end position="250"/>
    </location>
</feature>
<dbReference type="InterPro" id="IPR036815">
    <property type="entry name" value="14-3-3_dom_sf"/>
</dbReference>
<dbReference type="AlphaFoldDB" id="A0A9J7MYS8"/>
<evidence type="ECO:0000256" key="2">
    <source>
        <dbReference type="PIRSR" id="PIRSR000868-1"/>
    </source>
</evidence>
<dbReference type="PANTHER" id="PTHR18860">
    <property type="entry name" value="14-3-3 PROTEIN"/>
    <property type="match status" value="1"/>
</dbReference>
<comment type="similarity">
    <text evidence="1">Belongs to the 14-3-3 family.</text>
</comment>
<accession>A0A9J7MYS8</accession>
<keyword evidence="4" id="KW-1185">Reference proteome</keyword>
<dbReference type="GO" id="GO:0007165">
    <property type="term" value="P:signal transduction"/>
    <property type="evidence" value="ECO:0000318"/>
    <property type="project" value="GO_Central"/>
</dbReference>
<dbReference type="RefSeq" id="XP_035683641.1">
    <property type="nucleotide sequence ID" value="XM_035827748.1"/>
</dbReference>
<reference evidence="4" key="1">
    <citation type="journal article" date="2020" name="Nat. Ecol. Evol.">
        <title>Deeply conserved synteny resolves early events in vertebrate evolution.</title>
        <authorList>
            <person name="Simakov O."/>
            <person name="Marletaz F."/>
            <person name="Yue J.X."/>
            <person name="O'Connell B."/>
            <person name="Jenkins J."/>
            <person name="Brandt A."/>
            <person name="Calef R."/>
            <person name="Tung C.H."/>
            <person name="Huang T.K."/>
            <person name="Schmutz J."/>
            <person name="Satoh N."/>
            <person name="Yu J.K."/>
            <person name="Putnam N.H."/>
            <person name="Green R.E."/>
            <person name="Rokhsar D.S."/>
        </authorList>
    </citation>
    <scope>NUCLEOTIDE SEQUENCE [LARGE SCALE GENOMIC DNA]</scope>
    <source>
        <strain evidence="4">S238N-H82</strain>
    </source>
</reference>
<feature type="site" description="Interaction with phosphoserine on interacting protein" evidence="2">
    <location>
        <position position="138"/>
    </location>
</feature>
<evidence type="ECO:0000313" key="7">
    <source>
        <dbReference type="RefSeq" id="XP_035683641.1"/>
    </source>
</evidence>
<evidence type="ECO:0000256" key="1">
    <source>
        <dbReference type="ARBA" id="ARBA00006141"/>
    </source>
</evidence>
<dbReference type="GO" id="GO:0005737">
    <property type="term" value="C:cytoplasm"/>
    <property type="evidence" value="ECO:0000318"/>
    <property type="project" value="GO_Central"/>
</dbReference>
<feature type="site" description="Interaction with phosphoserine on interacting protein" evidence="2">
    <location>
        <position position="62"/>
    </location>
</feature>
<evidence type="ECO:0000259" key="3">
    <source>
        <dbReference type="SMART" id="SM00101"/>
    </source>
</evidence>
<dbReference type="SMART" id="SM00101">
    <property type="entry name" value="14_3_3"/>
    <property type="match status" value="1"/>
</dbReference>
<dbReference type="OrthoDB" id="10260625at2759"/>
<dbReference type="InterPro" id="IPR023410">
    <property type="entry name" value="14-3-3_domain"/>
</dbReference>
<proteinExistence type="inferred from homology"/>
<dbReference type="Proteomes" id="UP000001554">
    <property type="component" value="Chromosome 8"/>
</dbReference>